<keyword evidence="2" id="KW-1185">Reference proteome</keyword>
<proteinExistence type="predicted"/>
<evidence type="ECO:0000313" key="1">
    <source>
        <dbReference type="EMBL" id="KAI9191348.1"/>
    </source>
</evidence>
<evidence type="ECO:0000313" key="2">
    <source>
        <dbReference type="Proteomes" id="UP001064489"/>
    </source>
</evidence>
<reference evidence="1" key="1">
    <citation type="journal article" date="2022" name="Plant J.">
        <title>Strategies of tolerance reflected in two North American maple genomes.</title>
        <authorList>
            <person name="McEvoy S.L."/>
            <person name="Sezen U.U."/>
            <person name="Trouern-Trend A."/>
            <person name="McMahon S.M."/>
            <person name="Schaberg P.G."/>
            <person name="Yang J."/>
            <person name="Wegrzyn J.L."/>
            <person name="Swenson N.G."/>
        </authorList>
    </citation>
    <scope>NUCLEOTIDE SEQUENCE</scope>
    <source>
        <strain evidence="1">91603</strain>
    </source>
</reference>
<accession>A0AAD5J967</accession>
<dbReference type="SUPFAM" id="SSF54529">
    <property type="entry name" value="Mitochondrial glycoprotein MAM33-like"/>
    <property type="match status" value="1"/>
</dbReference>
<dbReference type="Proteomes" id="UP001064489">
    <property type="component" value="Chromosome 6"/>
</dbReference>
<dbReference type="InterPro" id="IPR036561">
    <property type="entry name" value="MAM33_sf"/>
</dbReference>
<dbReference type="AlphaFoldDB" id="A0AAD5J967"/>
<dbReference type="Gene3D" id="3.10.280.10">
    <property type="entry name" value="Mitochondrial glycoprotein"/>
    <property type="match status" value="1"/>
</dbReference>
<evidence type="ECO:0008006" key="3">
    <source>
        <dbReference type="Google" id="ProtNLM"/>
    </source>
</evidence>
<comment type="caution">
    <text evidence="1">The sequence shown here is derived from an EMBL/GenBank/DDBJ whole genome shotgun (WGS) entry which is preliminary data.</text>
</comment>
<organism evidence="1 2">
    <name type="scientific">Acer negundo</name>
    <name type="common">Box elder</name>
    <dbReference type="NCBI Taxonomy" id="4023"/>
    <lineage>
        <taxon>Eukaryota</taxon>
        <taxon>Viridiplantae</taxon>
        <taxon>Streptophyta</taxon>
        <taxon>Embryophyta</taxon>
        <taxon>Tracheophyta</taxon>
        <taxon>Spermatophyta</taxon>
        <taxon>Magnoliopsida</taxon>
        <taxon>eudicotyledons</taxon>
        <taxon>Gunneridae</taxon>
        <taxon>Pentapetalae</taxon>
        <taxon>rosids</taxon>
        <taxon>malvids</taxon>
        <taxon>Sapindales</taxon>
        <taxon>Sapindaceae</taxon>
        <taxon>Hippocastanoideae</taxon>
        <taxon>Acereae</taxon>
        <taxon>Acer</taxon>
    </lineage>
</organism>
<sequence length="182" mass="21107">MARLIRSAHRTLVSSAFYRSQFHGVPSHNGSPLIQSRVATSSSLIHFRPYTAKSTDEPVETFDSFKVEYELEKNVVVLNKKFGNSEHIRIEFEKHKMTVDVSKEGGGSDALRFTRRWSSWYSNPDEPLRFELANELSRDELASHCNQHDIHKDEYSEFGRTLKEFLEARGINPELFGFLDFY</sequence>
<protein>
    <recommendedName>
        <fullName evidence="3">Mitochondrial glycoprotein</fullName>
    </recommendedName>
</protein>
<reference evidence="1" key="2">
    <citation type="submission" date="2023-02" db="EMBL/GenBank/DDBJ databases">
        <authorList>
            <person name="Swenson N.G."/>
            <person name="Wegrzyn J.L."/>
            <person name="Mcevoy S.L."/>
        </authorList>
    </citation>
    <scope>NUCLEOTIDE SEQUENCE</scope>
    <source>
        <strain evidence="1">91603</strain>
        <tissue evidence="1">Leaf</tissue>
    </source>
</reference>
<dbReference type="EMBL" id="JAJSOW010000004">
    <property type="protein sequence ID" value="KAI9191348.1"/>
    <property type="molecule type" value="Genomic_DNA"/>
</dbReference>
<gene>
    <name evidence="1" type="ORF">LWI28_007309</name>
</gene>
<name>A0AAD5J967_ACENE</name>